<evidence type="ECO:0000256" key="13">
    <source>
        <dbReference type="HAMAP-Rule" id="MF_01398"/>
    </source>
</evidence>
<dbReference type="GO" id="GO:0046961">
    <property type="term" value="F:proton-transporting ATPase activity, rotational mechanism"/>
    <property type="evidence" value="ECO:0007669"/>
    <property type="project" value="TreeGrafter"/>
</dbReference>
<comment type="function">
    <text evidence="13">Component of the F(0) channel, it forms part of the peripheral stalk, linking F(1) to F(0).</text>
</comment>
<evidence type="ECO:0000256" key="1">
    <source>
        <dbReference type="ARBA" id="ARBA00005513"/>
    </source>
</evidence>
<evidence type="ECO:0000256" key="14">
    <source>
        <dbReference type="RuleBase" id="RU003848"/>
    </source>
</evidence>
<keyword evidence="6 13" id="KW-0375">Hydrogen ion transport</keyword>
<dbReference type="Gene3D" id="1.20.5.620">
    <property type="entry name" value="F1F0 ATP synthase subunit B, membrane domain"/>
    <property type="match status" value="1"/>
</dbReference>
<dbReference type="PANTHER" id="PTHR33445">
    <property type="entry name" value="ATP SYNTHASE SUBUNIT B', CHLOROPLASTIC"/>
    <property type="match status" value="1"/>
</dbReference>
<evidence type="ECO:0000256" key="8">
    <source>
        <dbReference type="ARBA" id="ARBA00023065"/>
    </source>
</evidence>
<dbReference type="HAMAP" id="MF_01398">
    <property type="entry name" value="ATP_synth_b_bprime"/>
    <property type="match status" value="1"/>
</dbReference>
<dbReference type="InterPro" id="IPR050059">
    <property type="entry name" value="ATP_synthase_B_chain"/>
</dbReference>
<evidence type="ECO:0000256" key="2">
    <source>
        <dbReference type="ARBA" id="ARBA00022448"/>
    </source>
</evidence>
<comment type="subunit">
    <text evidence="13">F-type ATPases have 2 components, F(1) - the catalytic core - and F(0) - the membrane proton channel. F(1) has five subunits: alpha(3), beta(3), gamma(1), delta(1), epsilon(1). F(0) has three main subunits: a(1), b(2) and c(10-14). The alpha and beta chains form an alternating ring which encloses part of the gamma chain. F(1) is attached to F(0) by a central stalk formed by the gamma and epsilon chains, while a peripheral stalk is formed by the delta and b chains.</text>
</comment>
<keyword evidence="8 13" id="KW-0406">Ion transport</keyword>
<sequence length="169" mass="19202">MKGVNEMGFEIPWGSILYQLFAFLVLLALLSKFALKPLLGIMEKREQMVNDQIENAEARSKEAEAYIKDQRIALEEARTEAHEIVQNAKKLSEQQGQEILEQARVNAERIKDAALAEIQREKEHAVSELREQVASLSVLIATKVIEKELNAEEQDKLVQEYIKEVGGKL</sequence>
<dbReference type="InterPro" id="IPR028987">
    <property type="entry name" value="ATP_synth_B-like_membr_sf"/>
</dbReference>
<dbReference type="AlphaFoldDB" id="K4MHM5"/>
<feature type="coiled-coil region" evidence="15">
    <location>
        <begin position="39"/>
        <end position="94"/>
    </location>
</feature>
<accession>K4MHM5</accession>
<gene>
    <name evidence="13" type="primary">atpF</name>
    <name evidence="16" type="ORF">BalcAV0212</name>
</gene>
<dbReference type="PANTHER" id="PTHR33445:SF1">
    <property type="entry name" value="ATP SYNTHASE SUBUNIT B"/>
    <property type="match status" value="1"/>
</dbReference>
<keyword evidence="15" id="KW-0175">Coiled coil</keyword>
<dbReference type="GO" id="GO:0045259">
    <property type="term" value="C:proton-transporting ATP synthase complex"/>
    <property type="evidence" value="ECO:0007669"/>
    <property type="project" value="UniProtKB-KW"/>
</dbReference>
<protein>
    <recommendedName>
        <fullName evidence="13">ATP synthase subunit b</fullName>
    </recommendedName>
    <alternativeName>
        <fullName evidence="13">ATP synthase F(0) sector subunit b</fullName>
    </alternativeName>
    <alternativeName>
        <fullName evidence="13">ATPase subunit I</fullName>
    </alternativeName>
    <alternativeName>
        <fullName evidence="13">F-type ATPase subunit b</fullName>
        <shortName evidence="13">F-ATPase subunit b</shortName>
    </alternativeName>
</protein>
<keyword evidence="3 13" id="KW-1003">Cell membrane</keyword>
<organism evidence="16">
    <name type="scientific">Alkalihalobacillus alcalophilus ATCC 27647 = CGMCC 1.3604</name>
    <dbReference type="NCBI Taxonomy" id="1218173"/>
    <lineage>
        <taxon>Bacteria</taxon>
        <taxon>Bacillati</taxon>
        <taxon>Bacillota</taxon>
        <taxon>Bacilli</taxon>
        <taxon>Bacillales</taxon>
        <taxon>Bacillaceae</taxon>
        <taxon>Alkalihalobacillus</taxon>
    </lineage>
</organism>
<dbReference type="CDD" id="cd06503">
    <property type="entry name" value="ATP-synt_Fo_b"/>
    <property type="match status" value="1"/>
</dbReference>
<dbReference type="EMBL" id="JX399206">
    <property type="protein sequence ID" value="AFV25629.1"/>
    <property type="molecule type" value="Genomic_DNA"/>
</dbReference>
<keyword evidence="4 13" id="KW-0138">CF(0)</keyword>
<evidence type="ECO:0000256" key="5">
    <source>
        <dbReference type="ARBA" id="ARBA00022692"/>
    </source>
</evidence>
<keyword evidence="7 13" id="KW-1133">Transmembrane helix</keyword>
<evidence type="ECO:0000256" key="3">
    <source>
        <dbReference type="ARBA" id="ARBA00022475"/>
    </source>
</evidence>
<evidence type="ECO:0000256" key="7">
    <source>
        <dbReference type="ARBA" id="ARBA00022989"/>
    </source>
</evidence>
<dbReference type="GO" id="GO:0046933">
    <property type="term" value="F:proton-transporting ATP synthase activity, rotational mechanism"/>
    <property type="evidence" value="ECO:0007669"/>
    <property type="project" value="UniProtKB-UniRule"/>
</dbReference>
<proteinExistence type="inferred from homology"/>
<keyword evidence="5 13" id="KW-0812">Transmembrane</keyword>
<dbReference type="InterPro" id="IPR005864">
    <property type="entry name" value="ATP_synth_F0_bsu_bac"/>
</dbReference>
<name>K4MHM5_ALKAL</name>
<evidence type="ECO:0000256" key="12">
    <source>
        <dbReference type="ARBA" id="ARBA00037847"/>
    </source>
</evidence>
<keyword evidence="9 13" id="KW-0472">Membrane</keyword>
<keyword evidence="10 13" id="KW-0066">ATP synthesis</keyword>
<feature type="transmembrane region" description="Helical" evidence="13">
    <location>
        <begin position="16"/>
        <end position="35"/>
    </location>
</feature>
<evidence type="ECO:0000256" key="11">
    <source>
        <dbReference type="ARBA" id="ARBA00025198"/>
    </source>
</evidence>
<dbReference type="Pfam" id="PF00430">
    <property type="entry name" value="ATP-synt_B"/>
    <property type="match status" value="1"/>
</dbReference>
<dbReference type="InterPro" id="IPR002146">
    <property type="entry name" value="ATP_synth_b/b'su_bac/chlpt"/>
</dbReference>
<evidence type="ECO:0000256" key="6">
    <source>
        <dbReference type="ARBA" id="ARBA00022781"/>
    </source>
</evidence>
<dbReference type="SUPFAM" id="SSF81573">
    <property type="entry name" value="F1F0 ATP synthase subunit B, membrane domain"/>
    <property type="match status" value="1"/>
</dbReference>
<dbReference type="GO" id="GO:0005886">
    <property type="term" value="C:plasma membrane"/>
    <property type="evidence" value="ECO:0007669"/>
    <property type="project" value="UniProtKB-SubCell"/>
</dbReference>
<comment type="function">
    <text evidence="11 13">F(1)F(0) ATP synthase produces ATP from ADP in the presence of a proton or sodium gradient. F-type ATPases consist of two structural domains, F(1) containing the extramembraneous catalytic core and F(0) containing the membrane proton channel, linked together by a central stalk and a peripheral stalk. During catalysis, ATP synthesis in the catalytic domain of F(1) is coupled via a rotary mechanism of the central stalk subunits to proton translocation.</text>
</comment>
<keyword evidence="2 13" id="KW-0813">Transport</keyword>
<dbReference type="NCBIfam" id="TIGR01144">
    <property type="entry name" value="ATP_synt_b"/>
    <property type="match status" value="1"/>
</dbReference>
<evidence type="ECO:0000313" key="16">
    <source>
        <dbReference type="EMBL" id="AFV25629.1"/>
    </source>
</evidence>
<evidence type="ECO:0000256" key="10">
    <source>
        <dbReference type="ARBA" id="ARBA00023310"/>
    </source>
</evidence>
<evidence type="ECO:0000256" key="15">
    <source>
        <dbReference type="SAM" id="Coils"/>
    </source>
</evidence>
<comment type="similarity">
    <text evidence="1 13 14">Belongs to the ATPase B chain family.</text>
</comment>
<comment type="subcellular location">
    <subcellularLocation>
        <location evidence="13">Cell membrane</location>
        <topology evidence="13">Single-pass membrane protein</topology>
    </subcellularLocation>
    <subcellularLocation>
        <location evidence="12">Endomembrane system</location>
        <topology evidence="12">Single-pass membrane protein</topology>
    </subcellularLocation>
</comment>
<evidence type="ECO:0000256" key="9">
    <source>
        <dbReference type="ARBA" id="ARBA00023136"/>
    </source>
</evidence>
<dbReference type="GO" id="GO:0012505">
    <property type="term" value="C:endomembrane system"/>
    <property type="evidence" value="ECO:0007669"/>
    <property type="project" value="UniProtKB-SubCell"/>
</dbReference>
<reference evidence="16" key="1">
    <citation type="submission" date="2012-07" db="EMBL/GenBank/DDBJ databases">
        <title>A Draft Genome for Bacillus alcalophilus strain ATCC 27647.</title>
        <authorList>
            <person name="Attie O."/>
            <person name="Jayaprakash A."/>
            <person name="Sachidanandam R."/>
            <person name="Shah H."/>
            <person name="Paulsen I."/>
            <person name="Morino M."/>
            <person name="Ito M."/>
            <person name="Krulwich T."/>
        </authorList>
    </citation>
    <scope>NUCLEOTIDE SEQUENCE</scope>
    <source>
        <strain evidence="16">ATCC 27647</strain>
    </source>
</reference>
<evidence type="ECO:0000256" key="4">
    <source>
        <dbReference type="ARBA" id="ARBA00022547"/>
    </source>
</evidence>